<proteinExistence type="inferred from homology"/>
<dbReference type="PRINTS" id="PR00039">
    <property type="entry name" value="HTHLYSR"/>
</dbReference>
<comment type="caution">
    <text evidence="6">The sequence shown here is derived from an EMBL/GenBank/DDBJ whole genome shotgun (WGS) entry which is preliminary data.</text>
</comment>
<evidence type="ECO:0000313" key="6">
    <source>
        <dbReference type="EMBL" id="MEN2991065.1"/>
    </source>
</evidence>
<dbReference type="Proteomes" id="UP001413721">
    <property type="component" value="Unassembled WGS sequence"/>
</dbReference>
<evidence type="ECO:0000256" key="2">
    <source>
        <dbReference type="ARBA" id="ARBA00023015"/>
    </source>
</evidence>
<dbReference type="Gene3D" id="1.10.10.10">
    <property type="entry name" value="Winged helix-like DNA-binding domain superfamily/Winged helix DNA-binding domain"/>
    <property type="match status" value="1"/>
</dbReference>
<organism evidence="6 7">
    <name type="scientific">Tistrella arctica</name>
    <dbReference type="NCBI Taxonomy" id="3133430"/>
    <lineage>
        <taxon>Bacteria</taxon>
        <taxon>Pseudomonadati</taxon>
        <taxon>Pseudomonadota</taxon>
        <taxon>Alphaproteobacteria</taxon>
        <taxon>Geminicoccales</taxon>
        <taxon>Geminicoccaceae</taxon>
        <taxon>Tistrella</taxon>
    </lineage>
</organism>
<dbReference type="InterPro" id="IPR036390">
    <property type="entry name" value="WH_DNA-bd_sf"/>
</dbReference>
<dbReference type="PROSITE" id="PS50931">
    <property type="entry name" value="HTH_LYSR"/>
    <property type="match status" value="1"/>
</dbReference>
<reference evidence="6 7" key="1">
    <citation type="submission" date="2024-03" db="EMBL/GenBank/DDBJ databases">
        <title>High-quality draft genome sequencing of Tistrella sp. BH-R2-4.</title>
        <authorList>
            <person name="Dong C."/>
        </authorList>
    </citation>
    <scope>NUCLEOTIDE SEQUENCE [LARGE SCALE GENOMIC DNA]</scope>
    <source>
        <strain evidence="6 7">BH-R2-4</strain>
    </source>
</reference>
<dbReference type="InterPro" id="IPR036388">
    <property type="entry name" value="WH-like_DNA-bd_sf"/>
</dbReference>
<dbReference type="InterPro" id="IPR000847">
    <property type="entry name" value="LysR_HTH_N"/>
</dbReference>
<dbReference type="PANTHER" id="PTHR30537:SF72">
    <property type="entry name" value="LYSR FAMILY TRANSCRIPTIONAL REGULATOR"/>
    <property type="match status" value="1"/>
</dbReference>
<dbReference type="CDD" id="cd08476">
    <property type="entry name" value="PBP2_CrgA_like_7"/>
    <property type="match status" value="1"/>
</dbReference>
<keyword evidence="3" id="KW-0238">DNA-binding</keyword>
<comment type="similarity">
    <text evidence="1">Belongs to the LysR transcriptional regulatory family.</text>
</comment>
<evidence type="ECO:0000256" key="1">
    <source>
        <dbReference type="ARBA" id="ARBA00009437"/>
    </source>
</evidence>
<sequence>MIDQLSALAAFMRTAETGSFVAAARVLGVSSSAVGKAVARLEDRLGVRLFHRSTRSITLTAEGQSFLERCRRIFAEIEAAEHDLLQARAAPRGRLRISLPLIGMLVMPVIAGFMRAYPDITLDIDQSDRLVEVIEEGFDAVMRSGDGGDSRLMSRSLGSFRYRIVAAPAYFAAHGRPDSPAALTGHACLHHRYPATGKLEPWPLDPAALGGPLPETLSANTLDPLIQLAEQGLGIICLPDFAVRRQLDDGRLVPVLDSHVGGGGQFRILWPSSRHMSPTLRAFVDYMATHLRLTGPGT</sequence>
<evidence type="ECO:0000313" key="7">
    <source>
        <dbReference type="Proteomes" id="UP001413721"/>
    </source>
</evidence>
<dbReference type="PANTHER" id="PTHR30537">
    <property type="entry name" value="HTH-TYPE TRANSCRIPTIONAL REGULATOR"/>
    <property type="match status" value="1"/>
</dbReference>
<evidence type="ECO:0000256" key="3">
    <source>
        <dbReference type="ARBA" id="ARBA00023125"/>
    </source>
</evidence>
<keyword evidence="2" id="KW-0805">Transcription regulation</keyword>
<dbReference type="SUPFAM" id="SSF53850">
    <property type="entry name" value="Periplasmic binding protein-like II"/>
    <property type="match status" value="1"/>
</dbReference>
<gene>
    <name evidence="6" type="ORF">WG926_22325</name>
</gene>
<dbReference type="InterPro" id="IPR005119">
    <property type="entry name" value="LysR_subst-bd"/>
</dbReference>
<keyword evidence="7" id="KW-1185">Reference proteome</keyword>
<dbReference type="InterPro" id="IPR058163">
    <property type="entry name" value="LysR-type_TF_proteobact-type"/>
</dbReference>
<dbReference type="Pfam" id="PF00126">
    <property type="entry name" value="HTH_1"/>
    <property type="match status" value="1"/>
</dbReference>
<feature type="domain" description="HTH lysR-type" evidence="5">
    <location>
        <begin position="3"/>
        <end position="60"/>
    </location>
</feature>
<protein>
    <submittedName>
        <fullName evidence="6">LysR family transcriptional regulator</fullName>
    </submittedName>
</protein>
<evidence type="ECO:0000259" key="5">
    <source>
        <dbReference type="PROSITE" id="PS50931"/>
    </source>
</evidence>
<keyword evidence="4" id="KW-0804">Transcription</keyword>
<dbReference type="EMBL" id="JBBKTW010000009">
    <property type="protein sequence ID" value="MEN2991065.1"/>
    <property type="molecule type" value="Genomic_DNA"/>
</dbReference>
<evidence type="ECO:0000256" key="4">
    <source>
        <dbReference type="ARBA" id="ARBA00023163"/>
    </source>
</evidence>
<accession>A0ABU9YQH4</accession>
<dbReference type="Gene3D" id="3.40.190.290">
    <property type="match status" value="1"/>
</dbReference>
<dbReference type="SUPFAM" id="SSF46785">
    <property type="entry name" value="Winged helix' DNA-binding domain"/>
    <property type="match status" value="1"/>
</dbReference>
<dbReference type="Pfam" id="PF03466">
    <property type="entry name" value="LysR_substrate"/>
    <property type="match status" value="1"/>
</dbReference>
<name>A0ABU9YQH4_9PROT</name>